<gene>
    <name evidence="1" type="ORF">EAG_08967</name>
</gene>
<dbReference type="InParanoid" id="E2AUM6"/>
<dbReference type="EMBL" id="GL442829">
    <property type="protein sequence ID" value="EFN62873.1"/>
    <property type="molecule type" value="Genomic_DNA"/>
</dbReference>
<sequence>MFPGRITISMSSNAFIDSKAVEQRHITFVVKPKLPDYNCTSNEKVEFIKSMKKRVETRESNDDYIRSTFRNGARKRKVNVYAGKESKLTACYQARILCERPSTAAMTPNSQSLSSVPGLDRLSATRIGIRQTCLPARLPLQESIAREYHDIMKMHYLIK</sequence>
<proteinExistence type="predicted"/>
<dbReference type="Proteomes" id="UP000000311">
    <property type="component" value="Unassembled WGS sequence"/>
</dbReference>
<accession>E2AUM6</accession>
<dbReference type="AlphaFoldDB" id="E2AUM6"/>
<protein>
    <submittedName>
        <fullName evidence="1">Uncharacterized protein</fullName>
    </submittedName>
</protein>
<organism evidence="2">
    <name type="scientific">Camponotus floridanus</name>
    <name type="common">Florida carpenter ant</name>
    <dbReference type="NCBI Taxonomy" id="104421"/>
    <lineage>
        <taxon>Eukaryota</taxon>
        <taxon>Metazoa</taxon>
        <taxon>Ecdysozoa</taxon>
        <taxon>Arthropoda</taxon>
        <taxon>Hexapoda</taxon>
        <taxon>Insecta</taxon>
        <taxon>Pterygota</taxon>
        <taxon>Neoptera</taxon>
        <taxon>Endopterygota</taxon>
        <taxon>Hymenoptera</taxon>
        <taxon>Apocrita</taxon>
        <taxon>Aculeata</taxon>
        <taxon>Formicoidea</taxon>
        <taxon>Formicidae</taxon>
        <taxon>Formicinae</taxon>
        <taxon>Camponotus</taxon>
    </lineage>
</organism>
<evidence type="ECO:0000313" key="1">
    <source>
        <dbReference type="EMBL" id="EFN62873.1"/>
    </source>
</evidence>
<keyword evidence="2" id="KW-1185">Reference proteome</keyword>
<evidence type="ECO:0000313" key="2">
    <source>
        <dbReference type="Proteomes" id="UP000000311"/>
    </source>
</evidence>
<reference evidence="1 2" key="1">
    <citation type="journal article" date="2010" name="Science">
        <title>Genomic comparison of the ants Camponotus floridanus and Harpegnathos saltator.</title>
        <authorList>
            <person name="Bonasio R."/>
            <person name="Zhang G."/>
            <person name="Ye C."/>
            <person name="Mutti N.S."/>
            <person name="Fang X."/>
            <person name="Qin N."/>
            <person name="Donahue G."/>
            <person name="Yang P."/>
            <person name="Li Q."/>
            <person name="Li C."/>
            <person name="Zhang P."/>
            <person name="Huang Z."/>
            <person name="Berger S.L."/>
            <person name="Reinberg D."/>
            <person name="Wang J."/>
            <person name="Liebig J."/>
        </authorList>
    </citation>
    <scope>NUCLEOTIDE SEQUENCE [LARGE SCALE GENOMIC DNA]</scope>
    <source>
        <strain evidence="2">C129</strain>
    </source>
</reference>
<name>E2AUM6_CAMFO</name>